<dbReference type="InterPro" id="IPR050765">
    <property type="entry name" value="Riboflavin_Biosynth_HTPR"/>
</dbReference>
<dbReference type="AlphaFoldDB" id="A0ABD8ASP0"/>
<feature type="domain" description="Bacterial bifunctional deaminase-reductase C-terminal" evidence="1">
    <location>
        <begin position="9"/>
        <end position="168"/>
    </location>
</feature>
<dbReference type="PANTHER" id="PTHR38011">
    <property type="entry name" value="DIHYDROFOLATE REDUCTASE FAMILY PROTEIN (AFU_ORTHOLOGUE AFUA_8G06820)"/>
    <property type="match status" value="1"/>
</dbReference>
<reference evidence="2 3" key="1">
    <citation type="submission" date="2024-02" db="EMBL/GenBank/DDBJ databases">
        <title>Complete sequences of two Paenibacillus sp. strains and one Lysinibacillus strain isolated from the environment on STAA medium highlight biotechnological potential.</title>
        <authorList>
            <person name="Attere S.A."/>
            <person name="Piche L.C."/>
            <person name="Intertaglia L."/>
            <person name="Lami R."/>
            <person name="Charette S.J."/>
            <person name="Vincent A.T."/>
        </authorList>
    </citation>
    <scope>NUCLEOTIDE SEQUENCE [LARGE SCALE GENOMIC DNA]</scope>
    <source>
        <strain evidence="2 3">Y5S-7</strain>
    </source>
</reference>
<dbReference type="InterPro" id="IPR002734">
    <property type="entry name" value="RibDG_C"/>
</dbReference>
<dbReference type="Pfam" id="PF01872">
    <property type="entry name" value="RibD_C"/>
    <property type="match status" value="1"/>
</dbReference>
<dbReference type="RefSeq" id="WP_315372108.1">
    <property type="nucleotide sequence ID" value="NZ_CP145892.1"/>
</dbReference>
<dbReference type="Gene3D" id="3.40.430.10">
    <property type="entry name" value="Dihydrofolate Reductase, subunit A"/>
    <property type="match status" value="1"/>
</dbReference>
<protein>
    <submittedName>
        <fullName evidence="2">Dihydrofolate reductase family protein</fullName>
    </submittedName>
</protein>
<proteinExistence type="predicted"/>
<accession>A0ABD8ASP0</accession>
<dbReference type="InterPro" id="IPR024072">
    <property type="entry name" value="DHFR-like_dom_sf"/>
</dbReference>
<dbReference type="GeneID" id="93479755"/>
<dbReference type="Proteomes" id="UP001364764">
    <property type="component" value="Chromosome"/>
</dbReference>
<evidence type="ECO:0000259" key="1">
    <source>
        <dbReference type="Pfam" id="PF01872"/>
    </source>
</evidence>
<organism evidence="2 3">
    <name type="scientific">Paenibacillus amylolyticus</name>
    <dbReference type="NCBI Taxonomy" id="1451"/>
    <lineage>
        <taxon>Bacteria</taxon>
        <taxon>Bacillati</taxon>
        <taxon>Bacillota</taxon>
        <taxon>Bacilli</taxon>
        <taxon>Bacillales</taxon>
        <taxon>Paenibacillaceae</taxon>
        <taxon>Paenibacillus</taxon>
    </lineage>
</organism>
<gene>
    <name evidence="2" type="ORF">V6668_29780</name>
</gene>
<dbReference type="SUPFAM" id="SSF53597">
    <property type="entry name" value="Dihydrofolate reductase-like"/>
    <property type="match status" value="1"/>
</dbReference>
<evidence type="ECO:0000313" key="2">
    <source>
        <dbReference type="EMBL" id="WWP20551.1"/>
    </source>
</evidence>
<dbReference type="PANTHER" id="PTHR38011:SF11">
    <property type="entry name" value="2,5-DIAMINO-6-RIBOSYLAMINO-4(3H)-PYRIMIDINONE 5'-PHOSPHATE REDUCTASE"/>
    <property type="match status" value="1"/>
</dbReference>
<sequence length="188" mass="20671">MNMSDNKTILYIAMSLDGYIARLDGSVDWLFDVEGDGGDNGYAAFYETIGSVVMGRYTYEEVLTLSEEFPYADRPTYVLSRSEQPPAPHVQFTTEEVDTLIPRLKQTSDGDVWIVGGGILVQAVLAKKLLDEIEVAIIPKILGEGIPLFPTGTVPSQFKMVRTQTLGQIISIRYEVQNSGTADTPSNV</sequence>
<dbReference type="EMBL" id="CP145892">
    <property type="protein sequence ID" value="WWP20551.1"/>
    <property type="molecule type" value="Genomic_DNA"/>
</dbReference>
<evidence type="ECO:0000313" key="3">
    <source>
        <dbReference type="Proteomes" id="UP001364764"/>
    </source>
</evidence>
<name>A0ABD8ASP0_PAEAM</name>